<dbReference type="OrthoDB" id="1929441at2759"/>
<proteinExistence type="predicted"/>
<feature type="compositionally biased region" description="Basic and acidic residues" evidence="1">
    <location>
        <begin position="548"/>
        <end position="557"/>
    </location>
</feature>
<name>A0A7J9CUD3_GOSGO</name>
<sequence length="1441" mass="158413">MNSNPDAFYPHGLSQLIFDLILRLLLGQIQRLYIICIYFFFTYLSHLLTTEKFFYCRDYVFTARGKDIKKNWPFSPKNLQLCLKHGLKDPLPPFQPLDTVRNLSIERCVVETNPFEKQNTRKSGEEPSGSNDHVVLESSSDAHSNHNLAGTCIDNSSCRSGEHGSGLPSTTASVSQSDIDSVLINKKSSLPLETDTSVEASAEVQATGKIRKTENTTRPSGKKCRLIVKFGAHSDRSSIEDITSNCTMLSESMASKVCPVCKTFSSSSNTTLNAHIDQCLSDESTPKWTVDSKLTRHRIKPRKTRLMVDVYATAKPCTLEELDRRNGTSWATASNIPRQDSGKLEISDEGKKQKISSTIPKDTGDVGAVYFDANGTKIRILSKPNDAPLVSKVGDDPGPNKAFKGSKGSKFLSTKKKRRQSLKHNKYLKLAPQSRKLFSHKTRSSMINGGQEGCCGVSESCKNEGSHVPRQVKSSDSRNFRERVCSKQAGLSRKPDNQDRHQPSNCKRYVTMDLQVPSDQPHQGDPVVERNCVRRLKNLSENPISSPEKCEKTEKPVYEAPSDMVEREHSLGRKRVRSSLSGARIHNKVELRPLKQNANQLSKDHPHLDRHHMARSMNSGGNCSSSLSKKVIDIDANSNPNSPVTATTPISDRSFAFKCFRSSPKKNLPSASSRPSMVKSGSNLVKNHLTTESQLHFMEEIDEEESWGPESDQECDLVHDGAKNQCGRKEITKEMSFGGSSIQGAQSGEQRGRRSVSRGEESMALKSLHSEPRYYDNDEMENTGSSARGSENILDRVDGLESIEETVTSLSQPVETKFNELSNLSMNRSNSLQTNEDYSRPLCGGEELANLTEPGLVGKPHMFCAEVSDGIIGQTANMGGELDSDAAQVNSFPEVDPIPIPGPPGSFLPSPRDMGSDDFQGNSSLTTSRIQSSQDQLDLVDGDSSDSPISAVSTISNSVEAKSDLKYAEPLAFVDAPAVLENYRSGYSTTKSEPLAENGAAFPHSSTGLDRTLEGEKLRVHRISFEKRPLIFKNDDQPCCCQRKDRSSQGFALNYQESQLLRQRTMGSMLVPATGMQIAANQNISPDNLDARPETTSRSSSASLGSEQMVLPVMKLSADPIPFNGFPDAGVKLSASNDRDSATPSSSNPVLRLMGKNLMVVNKEEDKSVPLGQAQSFAQSDCPTPKFPTTPGISPSNMGNQAGMPFHHTMPQSSLIFDQHPKDLVGQSFDVQFTNGYRNHANLGTPPQFPAGMFFDERMDCGLTTSMEFYKYECDYNLPAQLNRLKNKPGPAATYDMEKVATLDGRHRNGDSAVSSKQVIIIDDEPESETTKFADIAKHFEGSRESPLIPAGISMPLVPNHSIRHRNPFSRYHSEGALLGDPTMVQNKNFNAIPSGRANTVPVRWDCSLEGSGVPQRAPLMAVSPSRGHLRPAVYYSPSLS</sequence>
<keyword evidence="2" id="KW-1133">Transmembrane helix</keyword>
<feature type="compositionally biased region" description="Basic residues" evidence="1">
    <location>
        <begin position="413"/>
        <end position="424"/>
    </location>
</feature>
<organism evidence="3 4">
    <name type="scientific">Gossypium gossypioides</name>
    <name type="common">Mexican cotton</name>
    <name type="synonym">Selera gossypioides</name>
    <dbReference type="NCBI Taxonomy" id="34282"/>
    <lineage>
        <taxon>Eukaryota</taxon>
        <taxon>Viridiplantae</taxon>
        <taxon>Streptophyta</taxon>
        <taxon>Embryophyta</taxon>
        <taxon>Tracheophyta</taxon>
        <taxon>Spermatophyta</taxon>
        <taxon>Magnoliopsida</taxon>
        <taxon>eudicotyledons</taxon>
        <taxon>Gunneridae</taxon>
        <taxon>Pentapetalae</taxon>
        <taxon>rosids</taxon>
        <taxon>malvids</taxon>
        <taxon>Malvales</taxon>
        <taxon>Malvaceae</taxon>
        <taxon>Malvoideae</taxon>
        <taxon>Gossypium</taxon>
    </lineage>
</organism>
<feature type="compositionally biased region" description="Polar residues" evidence="1">
    <location>
        <begin position="919"/>
        <end position="936"/>
    </location>
</feature>
<feature type="region of interest" description="Disordered" evidence="1">
    <location>
        <begin position="734"/>
        <end position="792"/>
    </location>
</feature>
<feature type="transmembrane region" description="Helical" evidence="2">
    <location>
        <begin position="32"/>
        <end position="49"/>
    </location>
</feature>
<accession>A0A7J9CUD3</accession>
<evidence type="ECO:0000256" key="2">
    <source>
        <dbReference type="SAM" id="Phobius"/>
    </source>
</evidence>
<evidence type="ECO:0000313" key="3">
    <source>
        <dbReference type="EMBL" id="MBA0752097.1"/>
    </source>
</evidence>
<dbReference type="Gene3D" id="3.30.160.60">
    <property type="entry name" value="Classic Zinc Finger"/>
    <property type="match status" value="1"/>
</dbReference>
<dbReference type="PANTHER" id="PTHR35767:SF1">
    <property type="entry name" value="HAPLESS PROTEIN"/>
    <property type="match status" value="1"/>
</dbReference>
<feature type="compositionally biased region" description="Low complexity" evidence="1">
    <location>
        <begin position="1097"/>
        <end position="1106"/>
    </location>
</feature>
<reference evidence="3 4" key="1">
    <citation type="journal article" date="2019" name="Genome Biol. Evol.">
        <title>Insights into the evolution of the New World diploid cottons (Gossypium, subgenus Houzingenia) based on genome sequencing.</title>
        <authorList>
            <person name="Grover C.E."/>
            <person name="Arick M.A. 2nd"/>
            <person name="Thrash A."/>
            <person name="Conover J.L."/>
            <person name="Sanders W.S."/>
            <person name="Peterson D.G."/>
            <person name="Frelichowski J.E."/>
            <person name="Scheffler J.A."/>
            <person name="Scheffler B.E."/>
            <person name="Wendel J.F."/>
        </authorList>
    </citation>
    <scope>NUCLEOTIDE SEQUENCE [LARGE SCALE GENOMIC DNA]</scope>
    <source>
        <strain evidence="3">5</strain>
        <tissue evidence="3">Leaf</tissue>
    </source>
</reference>
<evidence type="ECO:0000313" key="4">
    <source>
        <dbReference type="Proteomes" id="UP000593579"/>
    </source>
</evidence>
<dbReference type="PANTHER" id="PTHR35767">
    <property type="entry name" value="HAPLESS PROTEIN"/>
    <property type="match status" value="1"/>
</dbReference>
<feature type="region of interest" description="Disordered" evidence="1">
    <location>
        <begin position="1083"/>
        <end position="1106"/>
    </location>
</feature>
<dbReference type="Proteomes" id="UP000593579">
    <property type="component" value="Unassembled WGS sequence"/>
</dbReference>
<evidence type="ECO:0000256" key="1">
    <source>
        <dbReference type="SAM" id="MobiDB-lite"/>
    </source>
</evidence>
<keyword evidence="2" id="KW-0812">Transmembrane</keyword>
<feature type="compositionally biased region" description="Basic and acidic residues" evidence="1">
    <location>
        <begin position="757"/>
        <end position="776"/>
    </location>
</feature>
<gene>
    <name evidence="3" type="ORF">Gogos_000966</name>
</gene>
<dbReference type="EMBL" id="JABEZY010000013">
    <property type="protein sequence ID" value="MBA0752097.1"/>
    <property type="molecule type" value="Genomic_DNA"/>
</dbReference>
<keyword evidence="2" id="KW-0472">Membrane</keyword>
<comment type="caution">
    <text evidence="3">The sequence shown here is derived from an EMBL/GenBank/DDBJ whole genome shotgun (WGS) entry which is preliminary data.</text>
</comment>
<protein>
    <submittedName>
        <fullName evidence="3">Uncharacterized protein</fullName>
    </submittedName>
</protein>
<feature type="region of interest" description="Disordered" evidence="1">
    <location>
        <begin position="543"/>
        <end position="575"/>
    </location>
</feature>
<keyword evidence="4" id="KW-1185">Reference proteome</keyword>
<feature type="region of interest" description="Disordered" evidence="1">
    <location>
        <begin position="390"/>
        <end position="424"/>
    </location>
</feature>
<feature type="region of interest" description="Disordered" evidence="1">
    <location>
        <begin position="989"/>
        <end position="1008"/>
    </location>
</feature>
<feature type="region of interest" description="Disordered" evidence="1">
    <location>
        <begin position="895"/>
        <end position="946"/>
    </location>
</feature>
<feature type="compositionally biased region" description="Pro residues" evidence="1">
    <location>
        <begin position="896"/>
        <end position="906"/>
    </location>
</feature>
<feature type="region of interest" description="Disordered" evidence="1">
    <location>
        <begin position="116"/>
        <end position="142"/>
    </location>
</feature>